<dbReference type="PANTHER" id="PTHR42751">
    <property type="entry name" value="SODIUM/HYDROGEN EXCHANGER FAMILY/TRKA DOMAIN PROTEIN"/>
    <property type="match status" value="1"/>
</dbReference>
<dbReference type="InterPro" id="IPR038770">
    <property type="entry name" value="Na+/solute_symporter_sf"/>
</dbReference>
<evidence type="ECO:0000313" key="9">
    <source>
        <dbReference type="EMBL" id="OGZ00249.1"/>
    </source>
</evidence>
<keyword evidence="5 7" id="KW-1133">Transmembrane helix</keyword>
<feature type="transmembrane region" description="Helical" evidence="7">
    <location>
        <begin position="180"/>
        <end position="199"/>
    </location>
</feature>
<evidence type="ECO:0000256" key="5">
    <source>
        <dbReference type="ARBA" id="ARBA00022989"/>
    </source>
</evidence>
<dbReference type="STRING" id="1798650.A2945_04445"/>
<feature type="transmembrane region" description="Helical" evidence="7">
    <location>
        <begin position="237"/>
        <end position="253"/>
    </location>
</feature>
<feature type="transmembrane region" description="Helical" evidence="7">
    <location>
        <begin position="324"/>
        <end position="343"/>
    </location>
</feature>
<gene>
    <name evidence="9" type="ORF">A2945_04445</name>
</gene>
<dbReference type="SUPFAM" id="SSF51735">
    <property type="entry name" value="NAD(P)-binding Rossmann-fold domains"/>
    <property type="match status" value="1"/>
</dbReference>
<keyword evidence="6 7" id="KW-0472">Membrane</keyword>
<keyword evidence="4 7" id="KW-0812">Transmembrane</keyword>
<accession>A0A1G2CFS2</accession>
<feature type="transmembrane region" description="Helical" evidence="7">
    <location>
        <begin position="145"/>
        <end position="168"/>
    </location>
</feature>
<dbReference type="EMBL" id="MHLA01000005">
    <property type="protein sequence ID" value="OGZ00249.1"/>
    <property type="molecule type" value="Genomic_DNA"/>
</dbReference>
<feature type="transmembrane region" description="Helical" evidence="7">
    <location>
        <begin position="29"/>
        <end position="47"/>
    </location>
</feature>
<dbReference type="InterPro" id="IPR036291">
    <property type="entry name" value="NAD(P)-bd_dom_sf"/>
</dbReference>
<proteinExistence type="inferred from homology"/>
<sequence length="577" mass="63517">MSLFVEFSFLLVVAAAMAFLMRLLRQPLIIGHIMTGLLVGPFALDLLQSVETLKLFSEMGIAFLLFTVGLGLNPGILKQFGKVALITGVGQVVVTGVVGVALCLALGFSLVTSLYISIAFAFSSTIIILKLISDKGDLEKLYAKIAIGFLLVQDIIAIILLFALPILSAESGSFGVLARTLLKASVVTLAVFAVSHILVRRMQAYLARSQEFMFLFAAAWGIGIAALFLSIGFSIEIGALIAGVALAFLPSRHEIMAHFTPLRDFFIVVFFVLLGSQMVFADVMALLVPAIILSLLVLIGNPLILLVIMGLLGYKRKTSLQTGFTVAQISEFSLILIALGVQLGQVPQAVLSMSTLVGLVTIFGSTYFVLYSDTLYKWFAPYLKMFERRNVVEVESKKKKYTFFLFGANRVGFDFLETFKHLRKPFLVVDHDPEIIGQLLHAKVEHRYGDGSDLEFLETLELRNADIVVSTIPDVETNLLIAREAKRVSPEQGRRGAGELPTVMAVAHNISNALELYDGGVDYVILPHFLGGRYASSMVHKFFEHAEAVEEAKKEQLDYLKKRSTLGHEHPMIDRFR</sequence>
<evidence type="ECO:0000313" key="10">
    <source>
        <dbReference type="Proteomes" id="UP000178880"/>
    </source>
</evidence>
<name>A0A1G2CFS2_9BACT</name>
<feature type="transmembrane region" description="Helical" evidence="7">
    <location>
        <begin position="349"/>
        <end position="370"/>
    </location>
</feature>
<dbReference type="Proteomes" id="UP000178880">
    <property type="component" value="Unassembled WGS sequence"/>
</dbReference>
<comment type="caution">
    <text evidence="9">The sequence shown here is derived from an EMBL/GenBank/DDBJ whole genome shotgun (WGS) entry which is preliminary data.</text>
</comment>
<dbReference type="PANTHER" id="PTHR42751:SF3">
    <property type="entry name" value="SODIUM_GLUTAMATE SYMPORTER"/>
    <property type="match status" value="1"/>
</dbReference>
<dbReference type="AlphaFoldDB" id="A0A1G2CFS2"/>
<feature type="transmembrane region" description="Helical" evidence="7">
    <location>
        <begin position="6"/>
        <end position="24"/>
    </location>
</feature>
<feature type="transmembrane region" description="Helical" evidence="7">
    <location>
        <begin position="59"/>
        <end position="77"/>
    </location>
</feature>
<dbReference type="GO" id="GO:0015297">
    <property type="term" value="F:antiporter activity"/>
    <property type="evidence" value="ECO:0007669"/>
    <property type="project" value="InterPro"/>
</dbReference>
<dbReference type="GO" id="GO:0016020">
    <property type="term" value="C:membrane"/>
    <property type="evidence" value="ECO:0007669"/>
    <property type="project" value="UniProtKB-SubCell"/>
</dbReference>
<dbReference type="Gene3D" id="1.20.1530.20">
    <property type="match status" value="1"/>
</dbReference>
<feature type="transmembrane region" description="Helical" evidence="7">
    <location>
        <begin position="114"/>
        <end position="133"/>
    </location>
</feature>
<dbReference type="PROSITE" id="PS51201">
    <property type="entry name" value="RCK_N"/>
    <property type="match status" value="1"/>
</dbReference>
<dbReference type="Pfam" id="PF00999">
    <property type="entry name" value="Na_H_Exchanger"/>
    <property type="match status" value="1"/>
</dbReference>
<evidence type="ECO:0000256" key="6">
    <source>
        <dbReference type="ARBA" id="ARBA00023136"/>
    </source>
</evidence>
<keyword evidence="3" id="KW-0813">Transport</keyword>
<feature type="transmembrane region" description="Helical" evidence="7">
    <location>
        <begin position="265"/>
        <end position="285"/>
    </location>
</feature>
<dbReference type="Gene3D" id="3.40.50.720">
    <property type="entry name" value="NAD(P)-binding Rossmann-like Domain"/>
    <property type="match status" value="1"/>
</dbReference>
<evidence type="ECO:0000256" key="4">
    <source>
        <dbReference type="ARBA" id="ARBA00022692"/>
    </source>
</evidence>
<feature type="transmembrane region" description="Helical" evidence="7">
    <location>
        <begin position="211"/>
        <end position="231"/>
    </location>
</feature>
<comment type="subcellular location">
    <subcellularLocation>
        <location evidence="1">Membrane</location>
        <topology evidence="1">Multi-pass membrane protein</topology>
    </subcellularLocation>
</comment>
<feature type="transmembrane region" description="Helical" evidence="7">
    <location>
        <begin position="291"/>
        <end position="312"/>
    </location>
</feature>
<protein>
    <recommendedName>
        <fullName evidence="8">RCK N-terminal domain-containing protein</fullName>
    </recommendedName>
</protein>
<feature type="domain" description="RCK N-terminal" evidence="8">
    <location>
        <begin position="400"/>
        <end position="525"/>
    </location>
</feature>
<dbReference type="GO" id="GO:0006813">
    <property type="term" value="P:potassium ion transport"/>
    <property type="evidence" value="ECO:0007669"/>
    <property type="project" value="InterPro"/>
</dbReference>
<evidence type="ECO:0000256" key="2">
    <source>
        <dbReference type="ARBA" id="ARBA00005551"/>
    </source>
</evidence>
<dbReference type="InterPro" id="IPR003148">
    <property type="entry name" value="RCK_N"/>
</dbReference>
<dbReference type="GO" id="GO:1902600">
    <property type="term" value="P:proton transmembrane transport"/>
    <property type="evidence" value="ECO:0007669"/>
    <property type="project" value="InterPro"/>
</dbReference>
<comment type="similarity">
    <text evidence="2">Belongs to the monovalent cation:proton antiporter 2 (CPA2) transporter (TC 2.A.37) family.</text>
</comment>
<dbReference type="InterPro" id="IPR006153">
    <property type="entry name" value="Cation/H_exchanger_TM"/>
</dbReference>
<reference evidence="9 10" key="1">
    <citation type="journal article" date="2016" name="Nat. Commun.">
        <title>Thousands of microbial genomes shed light on interconnected biogeochemical processes in an aquifer system.</title>
        <authorList>
            <person name="Anantharaman K."/>
            <person name="Brown C.T."/>
            <person name="Hug L.A."/>
            <person name="Sharon I."/>
            <person name="Castelle C.J."/>
            <person name="Probst A.J."/>
            <person name="Thomas B.C."/>
            <person name="Singh A."/>
            <person name="Wilkins M.J."/>
            <person name="Karaoz U."/>
            <person name="Brodie E.L."/>
            <person name="Williams K.H."/>
            <person name="Hubbard S.S."/>
            <person name="Banfield J.F."/>
        </authorList>
    </citation>
    <scope>NUCLEOTIDE SEQUENCE [LARGE SCALE GENOMIC DNA]</scope>
</reference>
<organism evidence="9 10">
    <name type="scientific">Candidatus Liptonbacteria bacterium RIFCSPLOWO2_01_FULL_52_25</name>
    <dbReference type="NCBI Taxonomy" id="1798650"/>
    <lineage>
        <taxon>Bacteria</taxon>
        <taxon>Candidatus Liptoniibacteriota</taxon>
    </lineage>
</organism>
<evidence type="ECO:0000256" key="1">
    <source>
        <dbReference type="ARBA" id="ARBA00004141"/>
    </source>
</evidence>
<feature type="transmembrane region" description="Helical" evidence="7">
    <location>
        <begin position="84"/>
        <end position="108"/>
    </location>
</feature>
<evidence type="ECO:0000259" key="8">
    <source>
        <dbReference type="PROSITE" id="PS51201"/>
    </source>
</evidence>
<evidence type="ECO:0000256" key="7">
    <source>
        <dbReference type="SAM" id="Phobius"/>
    </source>
</evidence>
<evidence type="ECO:0000256" key="3">
    <source>
        <dbReference type="ARBA" id="ARBA00022448"/>
    </source>
</evidence>
<dbReference type="Pfam" id="PF02254">
    <property type="entry name" value="TrkA_N"/>
    <property type="match status" value="1"/>
</dbReference>